<dbReference type="InterPro" id="IPR034193">
    <property type="entry name" value="PCSK9_ProteinaseK-like"/>
</dbReference>
<feature type="chain" id="PRO_5046739424" evidence="7">
    <location>
        <begin position="29"/>
        <end position="386"/>
    </location>
</feature>
<dbReference type="Pfam" id="PF05922">
    <property type="entry name" value="Inhibitor_I9"/>
    <property type="match status" value="1"/>
</dbReference>
<comment type="similarity">
    <text evidence="1 5 6">Belongs to the peptidase S8 family.</text>
</comment>
<organism evidence="10 11">
    <name type="scientific">Paractinoplanes bogorensis</name>
    <dbReference type="NCBI Taxonomy" id="1610840"/>
    <lineage>
        <taxon>Bacteria</taxon>
        <taxon>Bacillati</taxon>
        <taxon>Actinomycetota</taxon>
        <taxon>Actinomycetes</taxon>
        <taxon>Micromonosporales</taxon>
        <taxon>Micromonosporaceae</taxon>
        <taxon>Paractinoplanes</taxon>
    </lineage>
</organism>
<comment type="caution">
    <text evidence="10">The sequence shown here is derived from an EMBL/GenBank/DDBJ whole genome shotgun (WGS) entry which is preliminary data.</text>
</comment>
<keyword evidence="4 5" id="KW-0720">Serine protease</keyword>
<evidence type="ECO:0000256" key="3">
    <source>
        <dbReference type="ARBA" id="ARBA00022801"/>
    </source>
</evidence>
<evidence type="ECO:0000313" key="11">
    <source>
        <dbReference type="Proteomes" id="UP001519654"/>
    </source>
</evidence>
<evidence type="ECO:0000313" key="10">
    <source>
        <dbReference type="EMBL" id="MBU2665722.1"/>
    </source>
</evidence>
<dbReference type="RefSeq" id="WP_215788960.1">
    <property type="nucleotide sequence ID" value="NZ_JAHKKG010000006.1"/>
</dbReference>
<dbReference type="InterPro" id="IPR000209">
    <property type="entry name" value="Peptidase_S8/S53_dom"/>
</dbReference>
<dbReference type="InterPro" id="IPR037045">
    <property type="entry name" value="S8pro/Inhibitor_I9_sf"/>
</dbReference>
<gene>
    <name evidence="10" type="ORF">KOI35_19620</name>
</gene>
<evidence type="ECO:0000256" key="2">
    <source>
        <dbReference type="ARBA" id="ARBA00022670"/>
    </source>
</evidence>
<dbReference type="PROSITE" id="PS00138">
    <property type="entry name" value="SUBTILASE_SER"/>
    <property type="match status" value="1"/>
</dbReference>
<dbReference type="PANTHER" id="PTHR43806:SF11">
    <property type="entry name" value="CEREVISIN-RELATED"/>
    <property type="match status" value="1"/>
</dbReference>
<feature type="active site" description="Charge relay system" evidence="5">
    <location>
        <position position="180"/>
    </location>
</feature>
<evidence type="ECO:0000256" key="1">
    <source>
        <dbReference type="ARBA" id="ARBA00011073"/>
    </source>
</evidence>
<evidence type="ECO:0000256" key="5">
    <source>
        <dbReference type="PROSITE-ProRule" id="PRU01240"/>
    </source>
</evidence>
<protein>
    <submittedName>
        <fullName evidence="10">S8 family peptidase</fullName>
    </submittedName>
</protein>
<dbReference type="PROSITE" id="PS00137">
    <property type="entry name" value="SUBTILASE_HIS"/>
    <property type="match status" value="1"/>
</dbReference>
<feature type="signal peptide" evidence="7">
    <location>
        <begin position="1"/>
        <end position="28"/>
    </location>
</feature>
<dbReference type="SUPFAM" id="SSF52743">
    <property type="entry name" value="Subtilisin-like"/>
    <property type="match status" value="1"/>
</dbReference>
<evidence type="ECO:0000259" key="8">
    <source>
        <dbReference type="Pfam" id="PF00082"/>
    </source>
</evidence>
<proteinExistence type="inferred from homology"/>
<feature type="active site" description="Charge relay system" evidence="5">
    <location>
        <position position="332"/>
    </location>
</feature>
<dbReference type="InterPro" id="IPR023827">
    <property type="entry name" value="Peptidase_S8_Asp-AS"/>
</dbReference>
<dbReference type="PANTHER" id="PTHR43806">
    <property type="entry name" value="PEPTIDASE S8"/>
    <property type="match status" value="1"/>
</dbReference>
<dbReference type="SUPFAM" id="SSF54897">
    <property type="entry name" value="Protease propeptides/inhibitors"/>
    <property type="match status" value="1"/>
</dbReference>
<keyword evidence="3 5" id="KW-0378">Hydrolase</keyword>
<dbReference type="Gene3D" id="3.40.50.200">
    <property type="entry name" value="Peptidase S8/S53 domain"/>
    <property type="match status" value="1"/>
</dbReference>
<evidence type="ECO:0000256" key="7">
    <source>
        <dbReference type="SAM" id="SignalP"/>
    </source>
</evidence>
<dbReference type="Pfam" id="PF00082">
    <property type="entry name" value="Peptidase_S8"/>
    <property type="match status" value="1"/>
</dbReference>
<dbReference type="PROSITE" id="PS00136">
    <property type="entry name" value="SUBTILASE_ASP"/>
    <property type="match status" value="1"/>
</dbReference>
<keyword evidence="11" id="KW-1185">Reference proteome</keyword>
<dbReference type="InterPro" id="IPR015500">
    <property type="entry name" value="Peptidase_S8_subtilisin-rel"/>
</dbReference>
<dbReference type="CDD" id="cd04077">
    <property type="entry name" value="Peptidases_S8_PCSK9_ProteinaseK_like"/>
    <property type="match status" value="1"/>
</dbReference>
<dbReference type="Gene3D" id="3.30.70.80">
    <property type="entry name" value="Peptidase S8 propeptide/proteinase inhibitor I9"/>
    <property type="match status" value="1"/>
</dbReference>
<feature type="domain" description="Peptidase S8/S53" evidence="8">
    <location>
        <begin position="143"/>
        <end position="368"/>
    </location>
</feature>
<dbReference type="PRINTS" id="PR00723">
    <property type="entry name" value="SUBTILISIN"/>
</dbReference>
<keyword evidence="2 5" id="KW-0645">Protease</keyword>
<dbReference type="InterPro" id="IPR050131">
    <property type="entry name" value="Peptidase_S8_subtilisin-like"/>
</dbReference>
<dbReference type="Proteomes" id="UP001519654">
    <property type="component" value="Unassembled WGS sequence"/>
</dbReference>
<accession>A0ABS5YQK4</accession>
<dbReference type="InterPro" id="IPR010259">
    <property type="entry name" value="S8pro/Inhibitor_I9"/>
</dbReference>
<evidence type="ECO:0000259" key="9">
    <source>
        <dbReference type="Pfam" id="PF05922"/>
    </source>
</evidence>
<dbReference type="PROSITE" id="PS51892">
    <property type="entry name" value="SUBTILASE"/>
    <property type="match status" value="1"/>
</dbReference>
<evidence type="ECO:0000256" key="4">
    <source>
        <dbReference type="ARBA" id="ARBA00022825"/>
    </source>
</evidence>
<dbReference type="InterPro" id="IPR036852">
    <property type="entry name" value="Peptidase_S8/S53_dom_sf"/>
</dbReference>
<reference evidence="10 11" key="1">
    <citation type="submission" date="2021-06" db="EMBL/GenBank/DDBJ databases">
        <title>Actinoplanes lichenicola sp. nov., and Actinoplanes ovalisporus sp. nov., isolated from lichen in Thailand.</title>
        <authorList>
            <person name="Saeng-In P."/>
            <person name="Kanchanasin P."/>
            <person name="Yuki M."/>
            <person name="Kudo T."/>
            <person name="Ohkuma M."/>
            <person name="Phongsopitanun W."/>
            <person name="Tanasupawat S."/>
        </authorList>
    </citation>
    <scope>NUCLEOTIDE SEQUENCE [LARGE SCALE GENOMIC DNA]</scope>
    <source>
        <strain evidence="10 11">NBRC 110975</strain>
    </source>
</reference>
<feature type="domain" description="Inhibitor I9" evidence="9">
    <location>
        <begin position="59"/>
        <end position="109"/>
    </location>
</feature>
<name>A0ABS5YQK4_9ACTN</name>
<dbReference type="InterPro" id="IPR022398">
    <property type="entry name" value="Peptidase_S8_His-AS"/>
</dbReference>
<dbReference type="EMBL" id="JAHKKG010000006">
    <property type="protein sequence ID" value="MBU2665722.1"/>
    <property type="molecule type" value="Genomic_DNA"/>
</dbReference>
<feature type="active site" description="Charge relay system" evidence="5">
    <location>
        <position position="149"/>
    </location>
</feature>
<sequence>MATTPRILATGLLAAVTAAVATGSPAAAAPATGEVRMAGSATAISGSYIVVLKAGAKSSAALAKSYGGAVRQNLAVINGYEAAMSEAQAKRLAASPDVAYVEQNQTISLSATQNNATWGLDRIDQRNRPLSTTYTYPVTASNVTAYIIDTGIRYAHNDFGGRATAGYDAVGSGAVDCNGHGTHVAGTVGGITYGVAKGVRLVGVRVLNCSGSGTTAGVIAGVNWVTSNAVKPAVANMSLGGGVSSTLDSAVARSISSGVTYALAAGNSSANACNSSPARVAAAITVGATTSTDARASYSNYGTCLDIFAPGSSITSDWYTSNTATNTISGTSMASPHVAGAAALALSRNTGYTPAQVRDSLVNNATTGVVTNPGSGSPNRLLFVVQ</sequence>
<keyword evidence="7" id="KW-0732">Signal</keyword>
<evidence type="ECO:0000256" key="6">
    <source>
        <dbReference type="RuleBase" id="RU003355"/>
    </source>
</evidence>
<dbReference type="InterPro" id="IPR023828">
    <property type="entry name" value="Peptidase_S8_Ser-AS"/>
</dbReference>